<evidence type="ECO:0000313" key="2">
    <source>
        <dbReference type="Proteomes" id="UP001230220"/>
    </source>
</evidence>
<name>A0ABU0E1A7_9FIRM</name>
<protein>
    <submittedName>
        <fullName evidence="1">Flp pilus assembly CpaF family ATPase</fullName>
    </submittedName>
</protein>
<dbReference type="EMBL" id="JAUSUR010000002">
    <property type="protein sequence ID" value="MDQ0360654.1"/>
    <property type="molecule type" value="Genomic_DNA"/>
</dbReference>
<comment type="caution">
    <text evidence="1">The sequence shown here is derived from an EMBL/GenBank/DDBJ whole genome shotgun (WGS) entry which is preliminary data.</text>
</comment>
<organism evidence="1 2">
    <name type="scientific">Breznakia pachnodae</name>
    <dbReference type="NCBI Taxonomy" id="265178"/>
    <lineage>
        <taxon>Bacteria</taxon>
        <taxon>Bacillati</taxon>
        <taxon>Bacillota</taxon>
        <taxon>Erysipelotrichia</taxon>
        <taxon>Erysipelotrichales</taxon>
        <taxon>Erysipelotrichaceae</taxon>
        <taxon>Breznakia</taxon>
    </lineage>
</organism>
<accession>A0ABU0E1A7</accession>
<evidence type="ECO:0000313" key="1">
    <source>
        <dbReference type="EMBL" id="MDQ0360654.1"/>
    </source>
</evidence>
<reference evidence="1 2" key="1">
    <citation type="submission" date="2023-07" db="EMBL/GenBank/DDBJ databases">
        <title>Genomic Encyclopedia of Type Strains, Phase IV (KMG-IV): sequencing the most valuable type-strain genomes for metagenomic binning, comparative biology and taxonomic classification.</title>
        <authorList>
            <person name="Goeker M."/>
        </authorList>
    </citation>
    <scope>NUCLEOTIDE SEQUENCE [LARGE SCALE GENOMIC DNA]</scope>
    <source>
        <strain evidence="1 2">DSM 16784</strain>
    </source>
</reference>
<dbReference type="RefSeq" id="WP_307406725.1">
    <property type="nucleotide sequence ID" value="NZ_JAUSUR010000002.1"/>
</dbReference>
<dbReference type="Proteomes" id="UP001230220">
    <property type="component" value="Unassembled WGS sequence"/>
</dbReference>
<keyword evidence="2" id="KW-1185">Reference proteome</keyword>
<gene>
    <name evidence="1" type="ORF">J2S15_001399</name>
</gene>
<proteinExistence type="predicted"/>
<sequence>MNNREMIKEISRVSNVEELKGAEILKAYEKYCETNVFKVSAKHMEVIVAYITEATSIDADEVQPVMEAFFKTFKKQMKNKIPFTKKEQ</sequence>